<dbReference type="Pfam" id="PF09250">
    <property type="entry name" value="Prim-Pol"/>
    <property type="match status" value="1"/>
</dbReference>
<reference evidence="2 3" key="1">
    <citation type="submission" date="2020-08" db="EMBL/GenBank/DDBJ databases">
        <title>Genomic Encyclopedia of Type Strains, Phase IV (KMG-V): Genome sequencing to study the core and pangenomes of soil and plant-associated prokaryotes.</title>
        <authorList>
            <person name="Whitman W."/>
        </authorList>
    </citation>
    <scope>NUCLEOTIDE SEQUENCE [LARGE SCALE GENOMIC DNA]</scope>
    <source>
        <strain evidence="2 3">ANJLi2</strain>
    </source>
</reference>
<keyword evidence="3" id="KW-1185">Reference proteome</keyword>
<comment type="caution">
    <text evidence="2">The sequence shown here is derived from an EMBL/GenBank/DDBJ whole genome shotgun (WGS) entry which is preliminary data.</text>
</comment>
<name>A0ABR6PJ09_9SPHI</name>
<evidence type="ECO:0000313" key="2">
    <source>
        <dbReference type="EMBL" id="MBB6109748.1"/>
    </source>
</evidence>
<gene>
    <name evidence="2" type="ORF">HDF23_002497</name>
</gene>
<dbReference type="EMBL" id="JACHCB010000005">
    <property type="protein sequence ID" value="MBB6109748.1"/>
    <property type="molecule type" value="Genomic_DNA"/>
</dbReference>
<dbReference type="CDD" id="cd04859">
    <property type="entry name" value="Prim_Pol"/>
    <property type="match status" value="1"/>
</dbReference>
<dbReference type="Proteomes" id="UP000541583">
    <property type="component" value="Unassembled WGS sequence"/>
</dbReference>
<dbReference type="SUPFAM" id="SSF56747">
    <property type="entry name" value="Prim-pol domain"/>
    <property type="match status" value="1"/>
</dbReference>
<feature type="domain" description="DNA primase/polymerase bifunctional N-terminal" evidence="1">
    <location>
        <begin position="12"/>
        <end position="189"/>
    </location>
</feature>
<evidence type="ECO:0000259" key="1">
    <source>
        <dbReference type="SMART" id="SM00943"/>
    </source>
</evidence>
<organism evidence="2 3">
    <name type="scientific">Mucilaginibacter lappiensis</name>
    <dbReference type="NCBI Taxonomy" id="354630"/>
    <lineage>
        <taxon>Bacteria</taxon>
        <taxon>Pseudomonadati</taxon>
        <taxon>Bacteroidota</taxon>
        <taxon>Sphingobacteriia</taxon>
        <taxon>Sphingobacteriales</taxon>
        <taxon>Sphingobacteriaceae</taxon>
        <taxon>Mucilaginibacter</taxon>
    </lineage>
</organism>
<evidence type="ECO:0000313" key="3">
    <source>
        <dbReference type="Proteomes" id="UP000541583"/>
    </source>
</evidence>
<dbReference type="RefSeq" id="WP_076373528.1">
    <property type="nucleotide sequence ID" value="NZ_FTMG01000005.1"/>
</dbReference>
<dbReference type="InterPro" id="IPR015330">
    <property type="entry name" value="DNA_primase/pol_bifunc_N"/>
</dbReference>
<accession>A0ABR6PJ09</accession>
<sequence>MSISLSAVWSQVEKLILDGISVIPVRDKDDEESGRVAKTPFGSWKRYQEKPIGKSELWALMEHHKTEAVGIVCGKVSGNLEAIDIDVKYRGGIDAILFQDIKTIYPELFVKLRIHKTPSGGWHILYRVSDGTIPGNLKLAGREATEQELEERPKNKTYNFIETRGEGGYVLCPPSLGYEVSKDRPIPILTWEERCSLISLCETYNEVIKIAPAYKPTKSESEYYTENPWDHFNGSCNPVEFLKEFGWEEFKSNGHFIWFTRPGKTKGVSASWNVEKRIFYIFTSSTELEASKGYHPVTVLAELKFAGDKRATYQYLVSCGFGKVKPSIEKAVVKKRATAGQPIPSNFSHHAKAQFESIRETLEQDHPYGLFWEQDEEDKFTISREGIYQVSAGLGFKTFNGDIVQIIGNIIYKRTERYYYDSLKDYIREEDANLYEDICNAYESFIQRAGSFTITRLNEIDKNLILSDTKDNAYKLYKNGYLSIDANDINFCSYDMMDRFIWDHNIQKRDYRYGADGKYIEYVKLAVTDFNQAKKILGYLAHEFKDETTGYIIVLTEQCPDPKQGGGSGKNVFCNLLKLTTTYTSKPGSQAKFDEKFFQSWNGQKIFGISDVPKNFDFAFLKEPSTGSFIWKKLFKDEVEVDVKDAPKFIVQTNFSYDNTDGGLARRIIPLEFTDFFTKAGGLDVYFNAHFPNEWDENDYAGYDNLIATSIQEWIAGGRKLVATELTNTGWQKQWEQTFGHATSFVLNSWEDWTVKGFITNEEFKKTMEAYYNDNHVHKTYWPSSAKLNLAIKAYADHNKISYITDKKIRFVNGEFKCRLFGEVDIDAIRAGGSDSPF</sequence>
<proteinExistence type="predicted"/>
<protein>
    <recommendedName>
        <fullName evidence="1">DNA primase/polymerase bifunctional N-terminal domain-containing protein</fullName>
    </recommendedName>
</protein>
<dbReference type="SMART" id="SM00943">
    <property type="entry name" value="Prim-Pol"/>
    <property type="match status" value="1"/>
</dbReference>